<dbReference type="PROSITE" id="PS50011">
    <property type="entry name" value="PROTEIN_KINASE_DOM"/>
    <property type="match status" value="1"/>
</dbReference>
<accession>A0A2D3V8I7</accession>
<evidence type="ECO:0000256" key="2">
    <source>
        <dbReference type="ARBA" id="ARBA00022679"/>
    </source>
</evidence>
<keyword evidence="3" id="KW-0547">Nucleotide-binding</keyword>
<name>A0A2D3V8I7_9PEZI</name>
<protein>
    <recommendedName>
        <fullName evidence="1">non-specific serine/threonine protein kinase</fullName>
        <ecNumber evidence="1">2.7.11.1</ecNumber>
    </recommendedName>
</protein>
<dbReference type="AlphaFoldDB" id="A0A2D3V8I7"/>
<keyword evidence="9" id="KW-1185">Reference proteome</keyword>
<dbReference type="PANTHER" id="PTHR43671:SF13">
    <property type="entry name" value="SERINE_THREONINE-PROTEIN KINASE NEK2"/>
    <property type="match status" value="1"/>
</dbReference>
<dbReference type="InterPro" id="IPR000719">
    <property type="entry name" value="Prot_kinase_dom"/>
</dbReference>
<dbReference type="STRING" id="112498.A0A2D3V8I7"/>
<evidence type="ECO:0000259" key="7">
    <source>
        <dbReference type="PROSITE" id="PS50011"/>
    </source>
</evidence>
<dbReference type="InterPro" id="IPR050660">
    <property type="entry name" value="NEK_Ser/Thr_kinase"/>
</dbReference>
<dbReference type="GeneID" id="35598844"/>
<dbReference type="PANTHER" id="PTHR43671">
    <property type="entry name" value="SERINE/THREONINE-PROTEIN KINASE NEK"/>
    <property type="match status" value="1"/>
</dbReference>
<dbReference type="GO" id="GO:0005524">
    <property type="term" value="F:ATP binding"/>
    <property type="evidence" value="ECO:0007669"/>
    <property type="project" value="UniProtKB-KW"/>
</dbReference>
<reference evidence="8 9" key="1">
    <citation type="submission" date="2016-03" db="EMBL/GenBank/DDBJ databases">
        <authorList>
            <person name="Ploux O."/>
        </authorList>
    </citation>
    <scope>NUCLEOTIDE SEQUENCE [LARGE SCALE GENOMIC DNA]</scope>
    <source>
        <strain evidence="8 9">URUG2</strain>
    </source>
</reference>
<dbReference type="GO" id="GO:0004674">
    <property type="term" value="F:protein serine/threonine kinase activity"/>
    <property type="evidence" value="ECO:0007669"/>
    <property type="project" value="UniProtKB-EC"/>
</dbReference>
<dbReference type="SUPFAM" id="SSF56112">
    <property type="entry name" value="Protein kinase-like (PK-like)"/>
    <property type="match status" value="1"/>
</dbReference>
<evidence type="ECO:0000256" key="1">
    <source>
        <dbReference type="ARBA" id="ARBA00012513"/>
    </source>
</evidence>
<dbReference type="Pfam" id="PF00069">
    <property type="entry name" value="Pkinase"/>
    <property type="match status" value="1"/>
</dbReference>
<gene>
    <name evidence="8" type="ORF">RCC_03645</name>
</gene>
<keyword evidence="4" id="KW-0418">Kinase</keyword>
<evidence type="ECO:0000256" key="5">
    <source>
        <dbReference type="ARBA" id="ARBA00022840"/>
    </source>
</evidence>
<keyword evidence="2" id="KW-0808">Transferase</keyword>
<feature type="region of interest" description="Disordered" evidence="6">
    <location>
        <begin position="544"/>
        <end position="637"/>
    </location>
</feature>
<evidence type="ECO:0000313" key="9">
    <source>
        <dbReference type="Proteomes" id="UP000225277"/>
    </source>
</evidence>
<feature type="domain" description="Protein kinase" evidence="7">
    <location>
        <begin position="181"/>
        <end position="497"/>
    </location>
</feature>
<dbReference type="EC" id="2.7.11.1" evidence="1"/>
<feature type="compositionally biased region" description="Basic and acidic residues" evidence="6">
    <location>
        <begin position="593"/>
        <end position="613"/>
    </location>
</feature>
<proteinExistence type="predicted"/>
<dbReference type="SMART" id="SM00220">
    <property type="entry name" value="S_TKc"/>
    <property type="match status" value="1"/>
</dbReference>
<evidence type="ECO:0000313" key="8">
    <source>
        <dbReference type="EMBL" id="CZT17809.1"/>
    </source>
</evidence>
<dbReference type="PROSITE" id="PS00108">
    <property type="entry name" value="PROTEIN_KINASE_ST"/>
    <property type="match status" value="1"/>
</dbReference>
<dbReference type="InterPro" id="IPR008271">
    <property type="entry name" value="Ser/Thr_kinase_AS"/>
</dbReference>
<sequence length="637" mass="70466">MESTQQRSPSVPSEHWTAFCRRAHEYKNNYPSPLDDLRVWQNFDYDTQVSFHNSLEAYENAEADLNFRIALIKNLCGYDRIAPDPSQYDVFTQYVGLQEDLQRARAHLPTATQAVESSIQAAASDGFLTATLRDTLVNWMTHTKAAQQNELDGETVNLPRLKAQLAVIRNKRMTGDPGKDWVKGGVLGKGTYGESVVFLRQNADGVVTDRIAIKTSDIDPNDERLWNSSGTAPTEATAMVQLQKCSNSECIVQIRNWAVAHNRFRHKIYMEFCPYGDLAALSDHYKPVMGLRLDGFVPEPFAWCVLENLVKAGLLMRQGDLDQPIQGWEGIVHRDMKPPNLFMADNPTDVYRNYPIPKLGDFGLAVFPKPPATKYAWNQPIGYMAPEQCNSRLLQPGQVLPPLTGLPLGSPETGLSSKSDVWAVGYVMWSLLTGKGVDPSYRQAMSPNGQFQRERTLQYSIDQTAYSPTLRNAIYRCLRYQPAERPNFLQLLHYINLHTGSHVANDLSQGLRHAEANPTNAGRFPVPLGVDNYGLGGKMANAAWLPPNTTAPPAPGRGTRLPGDPPTPDNIMFGQPGRTFGQAPVQKASLKRASADDSSEGRTSKRLAGREPRMPAVGSDTSRRSSLAKGGASPSGR</sequence>
<evidence type="ECO:0000256" key="3">
    <source>
        <dbReference type="ARBA" id="ARBA00022741"/>
    </source>
</evidence>
<dbReference type="OrthoDB" id="310217at2759"/>
<dbReference type="EMBL" id="FJUY01000004">
    <property type="protein sequence ID" value="CZT17809.1"/>
    <property type="molecule type" value="Genomic_DNA"/>
</dbReference>
<dbReference type="Gene3D" id="1.10.510.10">
    <property type="entry name" value="Transferase(Phosphotransferase) domain 1"/>
    <property type="match status" value="1"/>
</dbReference>
<dbReference type="Proteomes" id="UP000225277">
    <property type="component" value="Unassembled WGS sequence"/>
</dbReference>
<evidence type="ECO:0000256" key="4">
    <source>
        <dbReference type="ARBA" id="ARBA00022777"/>
    </source>
</evidence>
<dbReference type="RefSeq" id="XP_023624700.1">
    <property type="nucleotide sequence ID" value="XM_023768932.1"/>
</dbReference>
<organism evidence="8 9">
    <name type="scientific">Ramularia collo-cygni</name>
    <dbReference type="NCBI Taxonomy" id="112498"/>
    <lineage>
        <taxon>Eukaryota</taxon>
        <taxon>Fungi</taxon>
        <taxon>Dikarya</taxon>
        <taxon>Ascomycota</taxon>
        <taxon>Pezizomycotina</taxon>
        <taxon>Dothideomycetes</taxon>
        <taxon>Dothideomycetidae</taxon>
        <taxon>Mycosphaerellales</taxon>
        <taxon>Mycosphaerellaceae</taxon>
        <taxon>Ramularia</taxon>
    </lineage>
</organism>
<evidence type="ECO:0000256" key="6">
    <source>
        <dbReference type="SAM" id="MobiDB-lite"/>
    </source>
</evidence>
<dbReference type="InterPro" id="IPR011009">
    <property type="entry name" value="Kinase-like_dom_sf"/>
</dbReference>
<keyword evidence="5" id="KW-0067">ATP-binding</keyword>
<dbReference type="CDD" id="cd00180">
    <property type="entry name" value="PKc"/>
    <property type="match status" value="1"/>
</dbReference>